<evidence type="ECO:0000313" key="3">
    <source>
        <dbReference type="RefSeq" id="XP_035456530.2"/>
    </source>
</evidence>
<proteinExistence type="predicted"/>
<feature type="compositionally biased region" description="Acidic residues" evidence="1">
    <location>
        <begin position="522"/>
        <end position="535"/>
    </location>
</feature>
<dbReference type="GeneID" id="118280548"/>
<dbReference type="Proteomes" id="UP000829999">
    <property type="component" value="Chromosome 21"/>
</dbReference>
<evidence type="ECO:0000256" key="1">
    <source>
        <dbReference type="SAM" id="MobiDB-lite"/>
    </source>
</evidence>
<feature type="region of interest" description="Disordered" evidence="1">
    <location>
        <begin position="433"/>
        <end position="457"/>
    </location>
</feature>
<feature type="region of interest" description="Disordered" evidence="1">
    <location>
        <begin position="706"/>
        <end position="751"/>
    </location>
</feature>
<feature type="region of interest" description="Disordered" evidence="1">
    <location>
        <begin position="256"/>
        <end position="293"/>
    </location>
</feature>
<dbReference type="InterPro" id="IPR051254">
    <property type="entry name" value="PPP1R15"/>
</dbReference>
<dbReference type="GO" id="GO:0034976">
    <property type="term" value="P:response to endoplasmic reticulum stress"/>
    <property type="evidence" value="ECO:0007669"/>
    <property type="project" value="TreeGrafter"/>
</dbReference>
<feature type="compositionally biased region" description="Basic residues" evidence="1">
    <location>
        <begin position="388"/>
        <end position="412"/>
    </location>
</feature>
<feature type="compositionally biased region" description="Basic and acidic residues" evidence="1">
    <location>
        <begin position="706"/>
        <end position="732"/>
    </location>
</feature>
<dbReference type="OrthoDB" id="5976067at2759"/>
<organism evidence="2 3">
    <name type="scientific">Spodoptera frugiperda</name>
    <name type="common">Fall armyworm</name>
    <dbReference type="NCBI Taxonomy" id="7108"/>
    <lineage>
        <taxon>Eukaryota</taxon>
        <taxon>Metazoa</taxon>
        <taxon>Ecdysozoa</taxon>
        <taxon>Arthropoda</taxon>
        <taxon>Hexapoda</taxon>
        <taxon>Insecta</taxon>
        <taxon>Pterygota</taxon>
        <taxon>Neoptera</taxon>
        <taxon>Endopterygota</taxon>
        <taxon>Lepidoptera</taxon>
        <taxon>Glossata</taxon>
        <taxon>Ditrysia</taxon>
        <taxon>Noctuoidea</taxon>
        <taxon>Noctuidae</taxon>
        <taxon>Amphipyrinae</taxon>
        <taxon>Spodoptera</taxon>
    </lineage>
</organism>
<protein>
    <submittedName>
        <fullName evidence="3">Uncharacterized protein LOC118280548</fullName>
    </submittedName>
</protein>
<feature type="compositionally biased region" description="Pro residues" evidence="1">
    <location>
        <begin position="281"/>
        <end position="293"/>
    </location>
</feature>
<dbReference type="AlphaFoldDB" id="A0A9R0ESK8"/>
<feature type="region of interest" description="Disordered" evidence="1">
    <location>
        <begin position="507"/>
        <end position="536"/>
    </location>
</feature>
<dbReference type="RefSeq" id="XP_035456530.2">
    <property type="nucleotide sequence ID" value="XM_035600637.2"/>
</dbReference>
<keyword evidence="2" id="KW-1185">Reference proteome</keyword>
<dbReference type="GO" id="GO:0000164">
    <property type="term" value="C:protein phosphatase type 1 complex"/>
    <property type="evidence" value="ECO:0007669"/>
    <property type="project" value="TreeGrafter"/>
</dbReference>
<feature type="compositionally biased region" description="Pro residues" evidence="1">
    <location>
        <begin position="260"/>
        <end position="274"/>
    </location>
</feature>
<feature type="region of interest" description="Disordered" evidence="1">
    <location>
        <begin position="340"/>
        <end position="412"/>
    </location>
</feature>
<dbReference type="CTD" id="37820"/>
<accession>A0A9R0ESK8</accession>
<evidence type="ECO:0000313" key="2">
    <source>
        <dbReference type="Proteomes" id="UP000829999"/>
    </source>
</evidence>
<reference evidence="3" key="1">
    <citation type="submission" date="2025-08" db="UniProtKB">
        <authorList>
            <consortium name="RefSeq"/>
        </authorList>
    </citation>
    <scope>IDENTIFICATION</scope>
    <source>
        <tissue evidence="3">Whole larval tissue</tissue>
    </source>
</reference>
<name>A0A9R0ESK8_SPOFR</name>
<dbReference type="GO" id="GO:0005783">
    <property type="term" value="C:endoplasmic reticulum"/>
    <property type="evidence" value="ECO:0007669"/>
    <property type="project" value="TreeGrafter"/>
</dbReference>
<dbReference type="PANTHER" id="PTHR16489:SF12">
    <property type="entry name" value="GH11727P"/>
    <property type="match status" value="1"/>
</dbReference>
<feature type="compositionally biased region" description="Basic and acidic residues" evidence="1">
    <location>
        <begin position="359"/>
        <end position="385"/>
    </location>
</feature>
<dbReference type="PANTHER" id="PTHR16489">
    <property type="entry name" value="GH11727P"/>
    <property type="match status" value="1"/>
</dbReference>
<dbReference type="GO" id="GO:0019888">
    <property type="term" value="F:protein phosphatase regulator activity"/>
    <property type="evidence" value="ECO:0007669"/>
    <property type="project" value="TreeGrafter"/>
</dbReference>
<sequence length="779" mass="87965">MNFAANRPDRRAVFTPPYSIANYSTDTKKEMRHSFAEDIFLVPNNLHLIPDPLMKNLADTIITEEKMAPKSKLNSKIDVKTEEEMHIEPEYSPLSGITSFFTGVMNVITSAMFSKRKQADFVAPPVPQMAAPAMWHPAKVLDENKIIQDENRSGDKSSELAASEMTDCKKAVAHCQSKLDQVRLLLGTKPVPCNTWTRRRPKRVFVEASSVEDCFEDAFSPEDFENIAKNSYLEYSSPICYHDNAFHEIDAPKVKTEIGKPPPVKTEIGKPPPVKTEIEKPPPVTTDPPQPIPEPPQIIETTEIVKNVPEIETTNDSKLVNDTKQELVASCEDKLSKLKALMQERKKKSKSPIPTPEPEPVKVTEHIDPPKPEPVKVTEKIDLPKPKTPTKVRDKRFKNPNRTCSKRTKSKMKKSILDDLQFANEISVDEIATPESSPSFHPVTFDKYIPTPTEPDKDYFDEVSGRFKPSSLPESEDSFQIVFNDGPKLRRTSDCESEDSFIVFEDSPDSCYTSNDVFGDSSDSEEYDSDSDDMSDSGCGNFSLAASQLSKSVNNLADDSLYVEESDAEDEVDCANVTLCDRVGVGEVAELESEKSSGLLLDETKKKLRRALPAKKVHFSEQPPKVHVMRVWSFAARQARAGHWERFALDRDRFKRRIADVDMAVSWVLKPQHRSRVMFQRFMPWWNALKRKELAEKKEQEALEKARKEELEKLESGNRDAVSEGDGQEEKQPQCPISVQEENNKNNVKIDNVNSYQIVPVNGKILDLASDYKVPAVQT</sequence>
<gene>
    <name evidence="3" type="primary">LOC118280548</name>
</gene>